<dbReference type="AlphaFoldDB" id="A0A1Y2MLT8"/>
<dbReference type="OrthoDB" id="5196874at2"/>
<accession>A0A1Y2MLT8</accession>
<reference evidence="1 2" key="1">
    <citation type="submission" date="2016-09" db="EMBL/GenBank/DDBJ databases">
        <title>Pseudonocardia autotrophica DSM535, a candidate organism with high potential of specific P450 cytochromes.</title>
        <authorList>
            <person name="Grumaz C."/>
            <person name="Vainshtein Y."/>
            <person name="Kirstahler P."/>
            <person name="Sohn K."/>
        </authorList>
    </citation>
    <scope>NUCLEOTIDE SEQUENCE [LARGE SCALE GENOMIC DNA]</scope>
    <source>
        <strain evidence="1 2">DSM 535</strain>
    </source>
</reference>
<comment type="caution">
    <text evidence="1">The sequence shown here is derived from an EMBL/GenBank/DDBJ whole genome shotgun (WGS) entry which is preliminary data.</text>
</comment>
<dbReference type="EMBL" id="MIGB01000044">
    <property type="protein sequence ID" value="OSY36021.1"/>
    <property type="molecule type" value="Genomic_DNA"/>
</dbReference>
<dbReference type="Proteomes" id="UP000194360">
    <property type="component" value="Unassembled WGS sequence"/>
</dbReference>
<evidence type="ECO:0000313" key="1">
    <source>
        <dbReference type="EMBL" id="OSY36021.1"/>
    </source>
</evidence>
<protein>
    <submittedName>
        <fullName evidence="1">Uncharacterized protein</fullName>
    </submittedName>
</protein>
<sequence>MSITVCGPACTTEIKNSGRGCGDPQSSHVGAVLETYERNGYDDSDFIAVVWDGEQVTTREYASTRGWTYHNAASVDATPQVREAALAWYRRQLAPQLIERARARSRAPRVGRRVRSLTRRGKNIGVTGEVRWIGPDRYARGTGERVGIQPAGEDGLRFLPAGSVEVLDPEPVDEQTLHAYAAAARPDTWRCALDDLTDRAVAS</sequence>
<evidence type="ECO:0000313" key="2">
    <source>
        <dbReference type="Proteomes" id="UP000194360"/>
    </source>
</evidence>
<dbReference type="RefSeq" id="WP_085915808.1">
    <property type="nucleotide sequence ID" value="NZ_AP018921.1"/>
</dbReference>
<proteinExistence type="predicted"/>
<gene>
    <name evidence="1" type="ORF">BG845_05703</name>
</gene>
<keyword evidence="2" id="KW-1185">Reference proteome</keyword>
<organism evidence="1 2">
    <name type="scientific">Pseudonocardia autotrophica</name>
    <name type="common">Amycolata autotrophica</name>
    <name type="synonym">Nocardia autotrophica</name>
    <dbReference type="NCBI Taxonomy" id="2074"/>
    <lineage>
        <taxon>Bacteria</taxon>
        <taxon>Bacillati</taxon>
        <taxon>Actinomycetota</taxon>
        <taxon>Actinomycetes</taxon>
        <taxon>Pseudonocardiales</taxon>
        <taxon>Pseudonocardiaceae</taxon>
        <taxon>Pseudonocardia</taxon>
    </lineage>
</organism>
<name>A0A1Y2MLT8_PSEAH</name>